<dbReference type="SMR" id="A0A482X7Z1"/>
<organism evidence="3 4">
    <name type="scientific">Laodelphax striatellus</name>
    <name type="common">Small brown planthopper</name>
    <name type="synonym">Delphax striatella</name>
    <dbReference type="NCBI Taxonomy" id="195883"/>
    <lineage>
        <taxon>Eukaryota</taxon>
        <taxon>Metazoa</taxon>
        <taxon>Ecdysozoa</taxon>
        <taxon>Arthropoda</taxon>
        <taxon>Hexapoda</taxon>
        <taxon>Insecta</taxon>
        <taxon>Pterygota</taxon>
        <taxon>Neoptera</taxon>
        <taxon>Paraneoptera</taxon>
        <taxon>Hemiptera</taxon>
        <taxon>Auchenorrhyncha</taxon>
        <taxon>Fulgoroidea</taxon>
        <taxon>Delphacidae</taxon>
        <taxon>Criomorphinae</taxon>
        <taxon>Laodelphax</taxon>
    </lineage>
</organism>
<dbReference type="SMART" id="SM00666">
    <property type="entry name" value="PB1"/>
    <property type="match status" value="1"/>
</dbReference>
<dbReference type="Proteomes" id="UP000291343">
    <property type="component" value="Unassembled WGS sequence"/>
</dbReference>
<evidence type="ECO:0000313" key="4">
    <source>
        <dbReference type="Proteomes" id="UP000291343"/>
    </source>
</evidence>
<evidence type="ECO:0000259" key="2">
    <source>
        <dbReference type="PROSITE" id="PS51745"/>
    </source>
</evidence>
<protein>
    <recommendedName>
        <fullName evidence="2">PB1 domain-containing protein</fullName>
    </recommendedName>
</protein>
<feature type="domain" description="PB1" evidence="2">
    <location>
        <begin position="27"/>
        <end position="108"/>
    </location>
</feature>
<evidence type="ECO:0000256" key="1">
    <source>
        <dbReference type="SAM" id="MobiDB-lite"/>
    </source>
</evidence>
<dbReference type="PROSITE" id="PS51745">
    <property type="entry name" value="PB1"/>
    <property type="match status" value="1"/>
</dbReference>
<name>A0A482X7Z1_LAOST</name>
<feature type="compositionally biased region" description="Low complexity" evidence="1">
    <location>
        <begin position="229"/>
        <end position="258"/>
    </location>
</feature>
<dbReference type="STRING" id="195883.A0A482X7Z1"/>
<comment type="caution">
    <text evidence="3">The sequence shown here is derived from an EMBL/GenBank/DDBJ whole genome shotgun (WGS) entry which is preliminary data.</text>
</comment>
<keyword evidence="4" id="KW-1185">Reference proteome</keyword>
<dbReference type="InterPro" id="IPR034857">
    <property type="entry name" value="PB1_TFG"/>
</dbReference>
<evidence type="ECO:0000313" key="3">
    <source>
        <dbReference type="EMBL" id="RZF41588.1"/>
    </source>
</evidence>
<dbReference type="AlphaFoldDB" id="A0A482X7Z1"/>
<dbReference type="CDD" id="cd06401">
    <property type="entry name" value="PB1_TFG"/>
    <property type="match status" value="1"/>
</dbReference>
<dbReference type="InterPro" id="IPR053793">
    <property type="entry name" value="PB1-like"/>
</dbReference>
<accession>A0A482X7Z1</accession>
<proteinExistence type="predicted"/>
<feature type="region of interest" description="Disordered" evidence="1">
    <location>
        <begin position="143"/>
        <end position="258"/>
    </location>
</feature>
<dbReference type="OrthoDB" id="1594986at2759"/>
<dbReference type="InterPro" id="IPR000270">
    <property type="entry name" value="PB1_dom"/>
</dbReference>
<feature type="compositionally biased region" description="Polar residues" evidence="1">
    <location>
        <begin position="175"/>
        <end position="200"/>
    </location>
</feature>
<gene>
    <name evidence="3" type="ORF">LSTR_LSTR000302</name>
</gene>
<feature type="compositionally biased region" description="Basic and acidic residues" evidence="1">
    <location>
        <begin position="201"/>
        <end position="214"/>
    </location>
</feature>
<dbReference type="PANTHER" id="PTHR15335:SF7">
    <property type="entry name" value="PROTEIN TFG"/>
    <property type="match status" value="1"/>
</dbReference>
<dbReference type="GO" id="GO:0042802">
    <property type="term" value="F:identical protein binding"/>
    <property type="evidence" value="ECO:0007669"/>
    <property type="project" value="InterPro"/>
</dbReference>
<dbReference type="Gene3D" id="3.10.20.90">
    <property type="entry name" value="Phosphatidylinositol 3-kinase Catalytic Subunit, Chain A, domain 1"/>
    <property type="match status" value="1"/>
</dbReference>
<feature type="region of interest" description="Disordered" evidence="1">
    <location>
        <begin position="379"/>
        <end position="432"/>
    </location>
</feature>
<dbReference type="InParanoid" id="A0A482X7Z1"/>
<feature type="compositionally biased region" description="Polar residues" evidence="1">
    <location>
        <begin position="149"/>
        <end position="164"/>
    </location>
</feature>
<dbReference type="EMBL" id="QKKF02016774">
    <property type="protein sequence ID" value="RZF41588.1"/>
    <property type="molecule type" value="Genomic_DNA"/>
</dbReference>
<dbReference type="SUPFAM" id="SSF54277">
    <property type="entry name" value="CAD &amp; PB1 domains"/>
    <property type="match status" value="1"/>
</dbReference>
<sequence length="432" mass="48567">MNQGVANSFPQENCDQKGFQQIDLAGKLIIKVQLGDDVRRIPIHNDAITYDELVLMMQRVFRGKLSSTDDITIKYKDEDGDLITIFDSSDLAFAIQYSRILKLTLFVGNCDNQSRLYQTRQLSQIRSELRRIRDQVQYLLDITEPPSNPNVTNVSTDSERTTSAGEGREFDPLQGGNTNTSGSKIKQEINGESNKNSSLSEHAKKEGDDKKKFDVGTTPAVLPNHQHHPQQQQSQVQHEQQHQQQQQQHEQQQQQMHQVQMMNAGMPPHQNQQQMQMAMQSAQNNAQMQQSQPDRINMGYDSSQQSMPQQAYLSGVQQSRPEAKNWIVSSTASQPAMVVQQGITPYSSLPHCTAMQGYPNMLPVKSDQHQQQNAMYIPSSQGIPMNPGAMMQQQQQQQQQSYGARPGPPPASTAIPFSKNQTPYSPTKPAGY</sequence>
<dbReference type="InterPro" id="IPR033512">
    <property type="entry name" value="TFG"/>
</dbReference>
<dbReference type="GO" id="GO:0070971">
    <property type="term" value="C:endoplasmic reticulum exit site"/>
    <property type="evidence" value="ECO:0007669"/>
    <property type="project" value="TreeGrafter"/>
</dbReference>
<reference evidence="3 4" key="1">
    <citation type="journal article" date="2017" name="Gigascience">
        <title>Genome sequence of the small brown planthopper, Laodelphax striatellus.</title>
        <authorList>
            <person name="Zhu J."/>
            <person name="Jiang F."/>
            <person name="Wang X."/>
            <person name="Yang P."/>
            <person name="Bao Y."/>
            <person name="Zhao W."/>
            <person name="Wang W."/>
            <person name="Lu H."/>
            <person name="Wang Q."/>
            <person name="Cui N."/>
            <person name="Li J."/>
            <person name="Chen X."/>
            <person name="Luo L."/>
            <person name="Yu J."/>
            <person name="Kang L."/>
            <person name="Cui F."/>
        </authorList>
    </citation>
    <scope>NUCLEOTIDE SEQUENCE [LARGE SCALE GENOMIC DNA]</scope>
    <source>
        <strain evidence="3">Lst14</strain>
    </source>
</reference>
<dbReference type="PANTHER" id="PTHR15335">
    <property type="entry name" value="PROTEIN TFG"/>
    <property type="match status" value="1"/>
</dbReference>
<dbReference type="GO" id="GO:0048208">
    <property type="term" value="P:COPII vesicle coating"/>
    <property type="evidence" value="ECO:0007669"/>
    <property type="project" value="InterPro"/>
</dbReference>
<dbReference type="Pfam" id="PF00564">
    <property type="entry name" value="PB1"/>
    <property type="match status" value="1"/>
</dbReference>